<gene>
    <name evidence="1" type="ORF">JBS370_LOCUS4811</name>
</gene>
<accession>A0A818PEJ8</accession>
<evidence type="ECO:0000313" key="2">
    <source>
        <dbReference type="Proteomes" id="UP000663836"/>
    </source>
</evidence>
<evidence type="ECO:0000313" key="1">
    <source>
        <dbReference type="EMBL" id="CAF3621605.1"/>
    </source>
</evidence>
<proteinExistence type="predicted"/>
<dbReference type="EMBL" id="CAJOBD010000238">
    <property type="protein sequence ID" value="CAF3621605.1"/>
    <property type="molecule type" value="Genomic_DNA"/>
</dbReference>
<reference evidence="1" key="1">
    <citation type="submission" date="2021-02" db="EMBL/GenBank/DDBJ databases">
        <authorList>
            <person name="Nowell W R."/>
        </authorList>
    </citation>
    <scope>NUCLEOTIDE SEQUENCE</scope>
</reference>
<dbReference type="AlphaFoldDB" id="A0A818PEJ8"/>
<organism evidence="1 2">
    <name type="scientific">Rotaria sordida</name>
    <dbReference type="NCBI Taxonomy" id="392033"/>
    <lineage>
        <taxon>Eukaryota</taxon>
        <taxon>Metazoa</taxon>
        <taxon>Spiralia</taxon>
        <taxon>Gnathifera</taxon>
        <taxon>Rotifera</taxon>
        <taxon>Eurotatoria</taxon>
        <taxon>Bdelloidea</taxon>
        <taxon>Philodinida</taxon>
        <taxon>Philodinidae</taxon>
        <taxon>Rotaria</taxon>
    </lineage>
</organism>
<dbReference type="Proteomes" id="UP000663836">
    <property type="component" value="Unassembled WGS sequence"/>
</dbReference>
<protein>
    <submittedName>
        <fullName evidence="1">Uncharacterized protein</fullName>
    </submittedName>
</protein>
<name>A0A818PEJ8_9BILA</name>
<comment type="caution">
    <text evidence="1">The sequence shown here is derived from an EMBL/GenBank/DDBJ whole genome shotgun (WGS) entry which is preliminary data.</text>
</comment>
<sequence length="487" mass="50481">MSDIKNDHEHDNDNHSTGYYDDLNYITEEYYVEIVTSTCHLSLTDVGTSNGGFDLSNSLDKFGINTPLKYLKPDPTSSCLENVNDISKGYLTDVVTSGLGLSASDINYSIGRVDLNAGLVGVDIIAPLGTFKLDPNAACLENVSDITKENLTTTATSTLEFASTGVSYSIDGINLNATLDRVDINTQLGNFKLDPTASCLEDVNNIAKGYLIDIAKSVLGLSSPDVSDSIGGVDINAGLHGIDINTPLGNIKIDPTASYLENVNNIAKGYLTDAVTSVLGPSLLNESYSIGGVDLNAGLDGVGIDTPLGNIKIDPTASCTENITNAVTGLLADSVNQEIDQLCSGFNNTARIQTDGSVYSDGTTSLLACQVNAGATIERDGLKANAQADGSLSKHKLGDADISVGHGQAYAKAFVGADGVKVVAGGEINAVTLEHKNVQAKIGLSAKTGVEVSTTNISGTVLGLGLNGGTDGVGISTPIGSINSKFW</sequence>